<name>A0A2T0BMV3_9CLOT</name>
<keyword evidence="1" id="KW-0479">Metal-binding</keyword>
<dbReference type="AlphaFoldDB" id="A0A2T0BMV3"/>
<reference evidence="4 5" key="1">
    <citation type="submission" date="2018-03" db="EMBL/GenBank/DDBJ databases">
        <title>Genome sequence of Clostridium luticellarii DSM 29923.</title>
        <authorList>
            <person name="Poehlein A."/>
            <person name="Daniel R."/>
        </authorList>
    </citation>
    <scope>NUCLEOTIDE SEQUENCE [LARGE SCALE GENOMIC DNA]</scope>
    <source>
        <strain evidence="4 5">DSM 29923</strain>
    </source>
</reference>
<dbReference type="InterPro" id="IPR011254">
    <property type="entry name" value="Prismane-like_sf"/>
</dbReference>
<comment type="caution">
    <text evidence="4">The sequence shown here is derived from an EMBL/GenBank/DDBJ whole genome shotgun (WGS) entry which is preliminary data.</text>
</comment>
<dbReference type="GO" id="GO:0050418">
    <property type="term" value="F:hydroxylamine reductase activity"/>
    <property type="evidence" value="ECO:0007669"/>
    <property type="project" value="TreeGrafter"/>
</dbReference>
<accession>A0A2T0BMV3</accession>
<dbReference type="PANTHER" id="PTHR30109">
    <property type="entry name" value="HYDROXYLAMINE REDUCTASE"/>
    <property type="match status" value="1"/>
</dbReference>
<dbReference type="GO" id="GO:0051539">
    <property type="term" value="F:4 iron, 4 sulfur cluster binding"/>
    <property type="evidence" value="ECO:0007669"/>
    <property type="project" value="UniProtKB-KW"/>
</dbReference>
<dbReference type="Proteomes" id="UP000237798">
    <property type="component" value="Unassembled WGS sequence"/>
</dbReference>
<dbReference type="InterPro" id="IPR004137">
    <property type="entry name" value="HCP/CODH"/>
</dbReference>
<dbReference type="InterPro" id="IPR016101">
    <property type="entry name" value="CO_DH_a-bundle"/>
</dbReference>
<dbReference type="GO" id="GO:0042542">
    <property type="term" value="P:response to hydrogen peroxide"/>
    <property type="evidence" value="ECO:0007669"/>
    <property type="project" value="TreeGrafter"/>
</dbReference>
<keyword evidence="2" id="KW-0533">Nickel</keyword>
<dbReference type="EMBL" id="PVXP01000022">
    <property type="protein sequence ID" value="PRR85210.1"/>
    <property type="molecule type" value="Genomic_DNA"/>
</dbReference>
<dbReference type="SUPFAM" id="SSF56821">
    <property type="entry name" value="Prismane protein-like"/>
    <property type="match status" value="1"/>
</dbReference>
<keyword evidence="1" id="KW-0411">Iron-sulfur</keyword>
<evidence type="ECO:0000313" key="4">
    <source>
        <dbReference type="EMBL" id="PRR85210.1"/>
    </source>
</evidence>
<protein>
    <submittedName>
        <fullName evidence="4">Carbon monoxide dehydrogenase</fullName>
        <ecNumber evidence="4">1.2.7.4</ecNumber>
    </submittedName>
</protein>
<dbReference type="GO" id="GO:0006091">
    <property type="term" value="P:generation of precursor metabolites and energy"/>
    <property type="evidence" value="ECO:0007669"/>
    <property type="project" value="InterPro"/>
</dbReference>
<keyword evidence="5" id="KW-1185">Reference proteome</keyword>
<dbReference type="GO" id="GO:0004601">
    <property type="term" value="F:peroxidase activity"/>
    <property type="evidence" value="ECO:0007669"/>
    <property type="project" value="TreeGrafter"/>
</dbReference>
<evidence type="ECO:0000313" key="5">
    <source>
        <dbReference type="Proteomes" id="UP000237798"/>
    </source>
</evidence>
<dbReference type="Pfam" id="PF03063">
    <property type="entry name" value="Prismane"/>
    <property type="match status" value="1"/>
</dbReference>
<keyword evidence="3 4" id="KW-0560">Oxidoreductase</keyword>
<keyword evidence="1" id="KW-0004">4Fe-4S</keyword>
<dbReference type="EC" id="1.2.7.4" evidence="4"/>
<evidence type="ECO:0000256" key="3">
    <source>
        <dbReference type="ARBA" id="ARBA00023002"/>
    </source>
</evidence>
<evidence type="ECO:0000256" key="1">
    <source>
        <dbReference type="ARBA" id="ARBA00022485"/>
    </source>
</evidence>
<dbReference type="GO" id="GO:0043885">
    <property type="term" value="F:anaerobic carbon-monoxide dehydrogenase activity"/>
    <property type="evidence" value="ECO:0007669"/>
    <property type="project" value="UniProtKB-EC"/>
</dbReference>
<gene>
    <name evidence="4" type="primary">cooS</name>
    <name evidence="4" type="ORF">CLLU_18540</name>
</gene>
<evidence type="ECO:0000256" key="2">
    <source>
        <dbReference type="ARBA" id="ARBA00022596"/>
    </source>
</evidence>
<dbReference type="PANTHER" id="PTHR30109:SF4">
    <property type="entry name" value="CARBON MONOXIDE DEHYDROGENASE"/>
    <property type="match status" value="1"/>
</dbReference>
<proteinExistence type="predicted"/>
<dbReference type="Gene3D" id="1.20.1270.30">
    <property type="match status" value="1"/>
</dbReference>
<keyword evidence="1" id="KW-0408">Iron</keyword>
<organism evidence="4 5">
    <name type="scientific">Clostridium luticellarii</name>
    <dbReference type="NCBI Taxonomy" id="1691940"/>
    <lineage>
        <taxon>Bacteria</taxon>
        <taxon>Bacillati</taxon>
        <taxon>Bacillota</taxon>
        <taxon>Clostridia</taxon>
        <taxon>Eubacteriales</taxon>
        <taxon>Clostridiaceae</taxon>
        <taxon>Clostridium</taxon>
    </lineage>
</organism>
<sequence length="127" mass="13682">MSNSKICESADKVLQNFINSLDDVETSHHRMDSQKIKCNFGQLGICCKLCANGPCRITPKAPKGVCGANADTIVARNFLRAVAAGSGCYIHVLENTARNLKSLGKTGGEIKGIHALDRLSHNRIRSS</sequence>
<dbReference type="GO" id="GO:0016151">
    <property type="term" value="F:nickel cation binding"/>
    <property type="evidence" value="ECO:0007669"/>
    <property type="project" value="InterPro"/>
</dbReference>